<dbReference type="AlphaFoldDB" id="A0AAV2J5G3"/>
<organism evidence="2 3">
    <name type="scientific">Knipowitschia caucasica</name>
    <name type="common">Caucasian dwarf goby</name>
    <name type="synonym">Pomatoschistus caucasicus</name>
    <dbReference type="NCBI Taxonomy" id="637954"/>
    <lineage>
        <taxon>Eukaryota</taxon>
        <taxon>Metazoa</taxon>
        <taxon>Chordata</taxon>
        <taxon>Craniata</taxon>
        <taxon>Vertebrata</taxon>
        <taxon>Euteleostomi</taxon>
        <taxon>Actinopterygii</taxon>
        <taxon>Neopterygii</taxon>
        <taxon>Teleostei</taxon>
        <taxon>Neoteleostei</taxon>
        <taxon>Acanthomorphata</taxon>
        <taxon>Gobiaria</taxon>
        <taxon>Gobiiformes</taxon>
        <taxon>Gobioidei</taxon>
        <taxon>Gobiidae</taxon>
        <taxon>Gobiinae</taxon>
        <taxon>Knipowitschia</taxon>
    </lineage>
</organism>
<name>A0AAV2J5G3_KNICA</name>
<keyword evidence="3" id="KW-1185">Reference proteome</keyword>
<accession>A0AAV2J5G3</accession>
<evidence type="ECO:0000313" key="2">
    <source>
        <dbReference type="EMBL" id="CAL1572657.1"/>
    </source>
</evidence>
<proteinExistence type="predicted"/>
<dbReference type="Proteomes" id="UP001497482">
    <property type="component" value="Chromosome 11"/>
</dbReference>
<protein>
    <submittedName>
        <fullName evidence="2">Uncharacterized protein</fullName>
    </submittedName>
</protein>
<evidence type="ECO:0000256" key="1">
    <source>
        <dbReference type="SAM" id="MobiDB-lite"/>
    </source>
</evidence>
<evidence type="ECO:0000313" key="3">
    <source>
        <dbReference type="Proteomes" id="UP001497482"/>
    </source>
</evidence>
<gene>
    <name evidence="2" type="ORF">KC01_LOCUS4675</name>
</gene>
<reference evidence="2 3" key="1">
    <citation type="submission" date="2024-04" db="EMBL/GenBank/DDBJ databases">
        <authorList>
            <person name="Waldvogel A.-M."/>
            <person name="Schoenle A."/>
        </authorList>
    </citation>
    <scope>NUCLEOTIDE SEQUENCE [LARGE SCALE GENOMIC DNA]</scope>
</reference>
<sequence>METRSEVPRTRSDEEVPRTRSYEEAPRTRSYEEARRIHISCFNPQYNDWAPHYEQLLSPSLWYLDLQLLSPSLWYLDLQLLSPSLWYLDLQLLSPSLWYLDLQLLSPSLWYLDLQLLSPSLWYLDLQLEKELRSLEAGGLSTREAEENIPQYILNSQRKDQDPENPDFIPGTEVGKELDCDHVTFLDLK</sequence>
<dbReference type="EMBL" id="OZ035833">
    <property type="protein sequence ID" value="CAL1572657.1"/>
    <property type="molecule type" value="Genomic_DNA"/>
</dbReference>
<feature type="region of interest" description="Disordered" evidence="1">
    <location>
        <begin position="1"/>
        <end position="27"/>
    </location>
</feature>